<feature type="compositionally biased region" description="Basic and acidic residues" evidence="1">
    <location>
        <begin position="176"/>
        <end position="190"/>
    </location>
</feature>
<dbReference type="InterPro" id="IPR036134">
    <property type="entry name" value="Crypto/Photolyase_FAD-like_sf"/>
</dbReference>
<keyword evidence="2" id="KW-0456">Lyase</keyword>
<protein>
    <submittedName>
        <fullName evidence="2">Cryptochrome/photolyase family protein</fullName>
    </submittedName>
</protein>
<dbReference type="RefSeq" id="WP_185795793.1">
    <property type="nucleotide sequence ID" value="NZ_JACLQD010000001.1"/>
</dbReference>
<dbReference type="AlphaFoldDB" id="A0A842I3J2"/>
<dbReference type="SUPFAM" id="SSF48173">
    <property type="entry name" value="Cryptochrome/photolyase FAD-binding domain"/>
    <property type="match status" value="1"/>
</dbReference>
<keyword evidence="3" id="KW-1185">Reference proteome</keyword>
<dbReference type="InterPro" id="IPR014729">
    <property type="entry name" value="Rossmann-like_a/b/a_fold"/>
</dbReference>
<gene>
    <name evidence="2" type="ORF">H7F16_01545</name>
</gene>
<dbReference type="GO" id="GO:0016829">
    <property type="term" value="F:lyase activity"/>
    <property type="evidence" value="ECO:0007669"/>
    <property type="project" value="UniProtKB-KW"/>
</dbReference>
<sequence length="510" mass="56986">MDAMRLILVLGDQLTETLSALRHADPATDLVVMAEVMAEGRYVPHHPQKIALVLSAMRHFAQTLRGAGWRVAYSRLDDPDNSQSIPGELLRRAAATGATAVIATTPGEWRLIHALEATPLRVTLLPDDRFLCSASEFAAWAEGRKQLRMEFFYREMRRKTGLMMEGDSPAGGQWNFDHDNRKPAKPDLLRPRPPRFAPDAVTDEVLALVETRFPGHFGRLRPFGWGVTRADALAALDHFASHALPRFGDEQDAMLQDDPTLSHALISPYLNLGLLTPLEVCQRVSAEWQAGRVPVNAAEGFIRQIIGWREFVRGIYFLQGPDYTARNTLGHDRALPPLYWGANTKMNCLSRAVGQTGDMAYAHHIQRLMVTGNFALLAGVDPARVHEWYLAVYIDAFEWVEAPNTIGMSQWADGGVVGSKPYVSSGAYIDRMSDYCGGCAYRVKEKSGPDACPFNLLYWHFLTRHRDRFAGNPRMAQMYRTWDKMDAAHRTRVLAEGDAFLARLSAGDPV</sequence>
<dbReference type="Pfam" id="PF04244">
    <property type="entry name" value="DPRP"/>
    <property type="match status" value="1"/>
</dbReference>
<evidence type="ECO:0000313" key="3">
    <source>
        <dbReference type="Proteomes" id="UP000555411"/>
    </source>
</evidence>
<dbReference type="PANTHER" id="PTHR38657:SF1">
    <property type="entry name" value="SLR1343 PROTEIN"/>
    <property type="match status" value="1"/>
</dbReference>
<dbReference type="InterPro" id="IPR007357">
    <property type="entry name" value="PhrB-like"/>
</dbReference>
<accession>A0A842I3J2</accession>
<dbReference type="Gene3D" id="1.10.10.1710">
    <property type="entry name" value="Deoxyribodipyrimidine photolyase-related"/>
    <property type="match status" value="1"/>
</dbReference>
<dbReference type="PANTHER" id="PTHR38657">
    <property type="entry name" value="SLR1343 PROTEIN"/>
    <property type="match status" value="1"/>
</dbReference>
<dbReference type="EMBL" id="JACLQD010000001">
    <property type="protein sequence ID" value="MBC2834171.1"/>
    <property type="molecule type" value="Genomic_DNA"/>
</dbReference>
<evidence type="ECO:0000256" key="1">
    <source>
        <dbReference type="SAM" id="MobiDB-lite"/>
    </source>
</evidence>
<feature type="region of interest" description="Disordered" evidence="1">
    <location>
        <begin position="167"/>
        <end position="193"/>
    </location>
</feature>
<organism evidence="2 3">
    <name type="scientific">Paragemmobacter straminiformis</name>
    <dbReference type="NCBI Taxonomy" id="2045119"/>
    <lineage>
        <taxon>Bacteria</taxon>
        <taxon>Pseudomonadati</taxon>
        <taxon>Pseudomonadota</taxon>
        <taxon>Alphaproteobacteria</taxon>
        <taxon>Rhodobacterales</taxon>
        <taxon>Paracoccaceae</taxon>
        <taxon>Paragemmobacter</taxon>
    </lineage>
</organism>
<reference evidence="2 3" key="1">
    <citation type="journal article" date="2017" name="Int. J. Syst. Evol. Microbiol.">
        <title>Gemmobacter straminiformis sp. nov., isolated from an artificial fountain.</title>
        <authorList>
            <person name="Kang J.Y."/>
            <person name="Kim M.J."/>
            <person name="Chun J."/>
            <person name="Son K.P."/>
            <person name="Jahng K.Y."/>
        </authorList>
    </citation>
    <scope>NUCLEOTIDE SEQUENCE [LARGE SCALE GENOMIC DNA]</scope>
    <source>
        <strain evidence="2 3">CAM-8</strain>
    </source>
</reference>
<dbReference type="Gene3D" id="3.40.50.620">
    <property type="entry name" value="HUPs"/>
    <property type="match status" value="1"/>
</dbReference>
<name>A0A842I3J2_9RHOB</name>
<evidence type="ECO:0000313" key="2">
    <source>
        <dbReference type="EMBL" id="MBC2834171.1"/>
    </source>
</evidence>
<dbReference type="Proteomes" id="UP000555411">
    <property type="component" value="Unassembled WGS sequence"/>
</dbReference>
<proteinExistence type="predicted"/>
<dbReference type="InterPro" id="IPR052551">
    <property type="entry name" value="UV-DNA_repair_photolyase"/>
</dbReference>
<comment type="caution">
    <text evidence="2">The sequence shown here is derived from an EMBL/GenBank/DDBJ whole genome shotgun (WGS) entry which is preliminary data.</text>
</comment>
<dbReference type="Gene3D" id="1.10.579.10">
    <property type="entry name" value="DNA Cyclobutane Dipyrimidine Photolyase, subunit A, domain 3"/>
    <property type="match status" value="1"/>
</dbReference>
<dbReference type="Gene3D" id="1.25.40.80">
    <property type="match status" value="1"/>
</dbReference>